<feature type="non-terminal residue" evidence="1">
    <location>
        <position position="101"/>
    </location>
</feature>
<dbReference type="EMBL" id="LAZR01065138">
    <property type="protein sequence ID" value="KKK56142.1"/>
    <property type="molecule type" value="Genomic_DNA"/>
</dbReference>
<dbReference type="AlphaFoldDB" id="A0A0F8WGZ2"/>
<evidence type="ECO:0000313" key="1">
    <source>
        <dbReference type="EMBL" id="KKK56142.1"/>
    </source>
</evidence>
<protein>
    <submittedName>
        <fullName evidence="1">Uncharacterized protein</fullName>
    </submittedName>
</protein>
<organism evidence="1">
    <name type="scientific">marine sediment metagenome</name>
    <dbReference type="NCBI Taxonomy" id="412755"/>
    <lineage>
        <taxon>unclassified sequences</taxon>
        <taxon>metagenomes</taxon>
        <taxon>ecological metagenomes</taxon>
    </lineage>
</organism>
<gene>
    <name evidence="1" type="ORF">LCGC14_3067520</name>
</gene>
<name>A0A0F8WGZ2_9ZZZZ</name>
<comment type="caution">
    <text evidence="1">The sequence shown here is derived from an EMBL/GenBank/DDBJ whole genome shotgun (WGS) entry which is preliminary data.</text>
</comment>
<accession>A0A0F8WGZ2</accession>
<proteinExistence type="predicted"/>
<sequence length="101" mass="11032">MSLATADDAKRYIPKYSASDDAALELQLDAAEEWVERTTGADWDATGTVTEKFYDVRDGTILTLKDENPASVVVTAYLAHDSSGTTMTVNTQYHVRDGGRV</sequence>
<reference evidence="1" key="1">
    <citation type="journal article" date="2015" name="Nature">
        <title>Complex archaea that bridge the gap between prokaryotes and eukaryotes.</title>
        <authorList>
            <person name="Spang A."/>
            <person name="Saw J.H."/>
            <person name="Jorgensen S.L."/>
            <person name="Zaremba-Niedzwiedzka K."/>
            <person name="Martijn J."/>
            <person name="Lind A.E."/>
            <person name="van Eijk R."/>
            <person name="Schleper C."/>
            <person name="Guy L."/>
            <person name="Ettema T.J."/>
        </authorList>
    </citation>
    <scope>NUCLEOTIDE SEQUENCE</scope>
</reference>